<dbReference type="EMBL" id="NFEN01000183">
    <property type="protein sequence ID" value="OUA16760.1"/>
    <property type="molecule type" value="Genomic_DNA"/>
</dbReference>
<comment type="caution">
    <text evidence="1">The sequence shown here is derived from an EMBL/GenBank/DDBJ whole genome shotgun (WGS) entry which is preliminary data.</text>
</comment>
<evidence type="ECO:0000313" key="1">
    <source>
        <dbReference type="EMBL" id="OUA16760.1"/>
    </source>
</evidence>
<accession>A0A9X6Q746</accession>
<name>A0A9X6Q746_BACTU</name>
<organism evidence="1 2">
    <name type="scientific">Bacillus thuringiensis</name>
    <dbReference type="NCBI Taxonomy" id="1428"/>
    <lineage>
        <taxon>Bacteria</taxon>
        <taxon>Bacillati</taxon>
        <taxon>Bacillota</taxon>
        <taxon>Bacilli</taxon>
        <taxon>Bacillales</taxon>
        <taxon>Bacillaceae</taxon>
        <taxon>Bacillus</taxon>
        <taxon>Bacillus cereus group</taxon>
    </lineage>
</organism>
<proteinExistence type="predicted"/>
<evidence type="ECO:0000313" key="2">
    <source>
        <dbReference type="Proteomes" id="UP000195077"/>
    </source>
</evidence>
<sequence length="143" mass="16789">MLQERINELESGILNLDGDRVHVTGFKSEKMLLSFLNNNKKNWSFKGLYDIHEMNFHNIKNSALIIVMKDGKEIGKYQYIPVYKSVIKYDNQDGKSTSMTFTIRKSVYSKHYHFLSEKMSRVFESKELITNFLKEEFGASLNF</sequence>
<protein>
    <submittedName>
        <fullName evidence="1">Uncharacterized protein</fullName>
    </submittedName>
</protein>
<dbReference type="Proteomes" id="UP000195077">
    <property type="component" value="Unassembled WGS sequence"/>
</dbReference>
<gene>
    <name evidence="1" type="ORF">BK775_30255</name>
</gene>
<reference evidence="1 2" key="1">
    <citation type="submission" date="2016-10" db="EMBL/GenBank/DDBJ databases">
        <title>Comparative genomics of Bacillus thuringiensis reveals a path to pathogens against multiple invertebrate hosts.</title>
        <authorList>
            <person name="Zheng J."/>
            <person name="Gao Q."/>
            <person name="Liu H."/>
            <person name="Peng D."/>
            <person name="Ruan L."/>
            <person name="Sun M."/>
        </authorList>
    </citation>
    <scope>NUCLEOTIDE SEQUENCE [LARGE SCALE GENOMIC DNA]</scope>
    <source>
        <strain evidence="1">I13</strain>
    </source>
</reference>
<dbReference type="RefSeq" id="WP_021728716.1">
    <property type="nucleotide sequence ID" value="NZ_CP059975.1"/>
</dbReference>
<dbReference type="AlphaFoldDB" id="A0A9X6Q746"/>